<dbReference type="PROSITE" id="PS00463">
    <property type="entry name" value="ZN2_CY6_FUNGAL_1"/>
    <property type="match status" value="1"/>
</dbReference>
<evidence type="ECO:0000313" key="6">
    <source>
        <dbReference type="Proteomes" id="UP000799537"/>
    </source>
</evidence>
<proteinExistence type="predicted"/>
<evidence type="ECO:0000313" key="5">
    <source>
        <dbReference type="EMBL" id="KAF2163206.1"/>
    </source>
</evidence>
<feature type="region of interest" description="Disordered" evidence="2">
    <location>
        <begin position="28"/>
        <end position="49"/>
    </location>
</feature>
<dbReference type="Pfam" id="PF00172">
    <property type="entry name" value="Zn_clus"/>
    <property type="match status" value="1"/>
</dbReference>
<dbReference type="CDD" id="cd00067">
    <property type="entry name" value="GAL4"/>
    <property type="match status" value="1"/>
</dbReference>
<dbReference type="InterPro" id="IPR021858">
    <property type="entry name" value="Fun_TF"/>
</dbReference>
<accession>A0A6A6CCM9</accession>
<gene>
    <name evidence="5" type="ORF">M409DRAFT_26250</name>
</gene>
<dbReference type="GO" id="GO:0008270">
    <property type="term" value="F:zinc ion binding"/>
    <property type="evidence" value="ECO:0007669"/>
    <property type="project" value="InterPro"/>
</dbReference>
<name>A0A6A6CCM9_ZASCE</name>
<feature type="domain" description="Zn(2)-C6 fungal-type" evidence="4">
    <location>
        <begin position="54"/>
        <end position="84"/>
    </location>
</feature>
<dbReference type="Pfam" id="PF11951">
    <property type="entry name" value="Fungal_trans_2"/>
    <property type="match status" value="1"/>
</dbReference>
<reference evidence="5" key="1">
    <citation type="journal article" date="2020" name="Stud. Mycol.">
        <title>101 Dothideomycetes genomes: a test case for predicting lifestyles and emergence of pathogens.</title>
        <authorList>
            <person name="Haridas S."/>
            <person name="Albert R."/>
            <person name="Binder M."/>
            <person name="Bloem J."/>
            <person name="Labutti K."/>
            <person name="Salamov A."/>
            <person name="Andreopoulos B."/>
            <person name="Baker S."/>
            <person name="Barry K."/>
            <person name="Bills G."/>
            <person name="Bluhm B."/>
            <person name="Cannon C."/>
            <person name="Castanera R."/>
            <person name="Culley D."/>
            <person name="Daum C."/>
            <person name="Ezra D."/>
            <person name="Gonzalez J."/>
            <person name="Henrissat B."/>
            <person name="Kuo A."/>
            <person name="Liang C."/>
            <person name="Lipzen A."/>
            <person name="Lutzoni F."/>
            <person name="Magnuson J."/>
            <person name="Mondo S."/>
            <person name="Nolan M."/>
            <person name="Ohm R."/>
            <person name="Pangilinan J."/>
            <person name="Park H.-J."/>
            <person name="Ramirez L."/>
            <person name="Alfaro M."/>
            <person name="Sun H."/>
            <person name="Tritt A."/>
            <person name="Yoshinaga Y."/>
            <person name="Zwiers L.-H."/>
            <person name="Turgeon B."/>
            <person name="Goodwin S."/>
            <person name="Spatafora J."/>
            <person name="Crous P."/>
            <person name="Grigoriev I."/>
        </authorList>
    </citation>
    <scope>NUCLEOTIDE SEQUENCE</scope>
    <source>
        <strain evidence="5">ATCC 36951</strain>
    </source>
</reference>
<organism evidence="5 6">
    <name type="scientific">Zasmidium cellare ATCC 36951</name>
    <dbReference type="NCBI Taxonomy" id="1080233"/>
    <lineage>
        <taxon>Eukaryota</taxon>
        <taxon>Fungi</taxon>
        <taxon>Dikarya</taxon>
        <taxon>Ascomycota</taxon>
        <taxon>Pezizomycotina</taxon>
        <taxon>Dothideomycetes</taxon>
        <taxon>Dothideomycetidae</taxon>
        <taxon>Mycosphaerellales</taxon>
        <taxon>Mycosphaerellaceae</taxon>
        <taxon>Zasmidium</taxon>
    </lineage>
</organism>
<evidence type="ECO:0000259" key="4">
    <source>
        <dbReference type="PROSITE" id="PS50048"/>
    </source>
</evidence>
<sequence>MSGLVPAADLCHPASGFHVFAIRPRSVAGEAEDAPSANTKQYSTRKSHRKSRFGCNPCKRKRVKCDEKRPLCGRCQRTKNPCGYSDNCSTGQAGFESIDAVEGPAINSNRGTNASSPLIVPRALEKSNRDVNLLKHYDRITGLGQDTVTCSDILVGSQAGKYRISILRLAQEHSYLLHAILAVAALHFNHYEVEGYRLAKYSHLQVALSDLQLAISKPVSKAQADAVLLTSMMVNMQYFSWVESVLPSDSWVFSEEPSRLSWLSMQMGLLPLVNSTRQHHAESLLLPIWMCSAYEGDETLGLPYELVTLCGLSRVSTEIERQENPYYHALQLLGPLMVEEKGSRSMVKYVRFVSSLTKPFFLLLEQNDPPALLILGYWFGLMCYVDFWWVIKRAKRDCTAICMFLDVNGDDAVRSLLDFPAAACGYQLVGGHSMTTDRDDCNVEMALVKGNKQTLVSG</sequence>
<dbReference type="SMART" id="SM00066">
    <property type="entry name" value="GAL4"/>
    <property type="match status" value="1"/>
</dbReference>
<keyword evidence="3" id="KW-0812">Transmembrane</keyword>
<dbReference type="GeneID" id="54561295"/>
<dbReference type="PROSITE" id="PS50048">
    <property type="entry name" value="ZN2_CY6_FUNGAL_2"/>
    <property type="match status" value="1"/>
</dbReference>
<dbReference type="OrthoDB" id="3648229at2759"/>
<dbReference type="PANTHER" id="PTHR47784">
    <property type="entry name" value="STEROL UPTAKE CONTROL PROTEIN 2"/>
    <property type="match status" value="1"/>
</dbReference>
<dbReference type="AlphaFoldDB" id="A0A6A6CCM9"/>
<dbReference type="Gene3D" id="4.10.240.10">
    <property type="entry name" value="Zn(2)-C6 fungal-type DNA-binding domain"/>
    <property type="match status" value="1"/>
</dbReference>
<dbReference type="InterPro" id="IPR001138">
    <property type="entry name" value="Zn2Cys6_DnaBD"/>
</dbReference>
<protein>
    <recommendedName>
        <fullName evidence="4">Zn(2)-C6 fungal-type domain-containing protein</fullName>
    </recommendedName>
</protein>
<dbReference type="SUPFAM" id="SSF57701">
    <property type="entry name" value="Zn2/Cys6 DNA-binding domain"/>
    <property type="match status" value="1"/>
</dbReference>
<keyword evidence="3" id="KW-0472">Membrane</keyword>
<dbReference type="EMBL" id="ML993609">
    <property type="protein sequence ID" value="KAF2163206.1"/>
    <property type="molecule type" value="Genomic_DNA"/>
</dbReference>
<evidence type="ECO:0000256" key="1">
    <source>
        <dbReference type="ARBA" id="ARBA00023242"/>
    </source>
</evidence>
<evidence type="ECO:0000256" key="2">
    <source>
        <dbReference type="SAM" id="MobiDB-lite"/>
    </source>
</evidence>
<keyword evidence="1" id="KW-0539">Nucleus</keyword>
<evidence type="ECO:0000256" key="3">
    <source>
        <dbReference type="SAM" id="Phobius"/>
    </source>
</evidence>
<dbReference type="RefSeq" id="XP_033664095.1">
    <property type="nucleotide sequence ID" value="XM_033808023.1"/>
</dbReference>
<keyword evidence="6" id="KW-1185">Reference proteome</keyword>
<feature type="transmembrane region" description="Helical" evidence="3">
    <location>
        <begin position="371"/>
        <end position="391"/>
    </location>
</feature>
<dbReference type="Proteomes" id="UP000799537">
    <property type="component" value="Unassembled WGS sequence"/>
</dbReference>
<keyword evidence="3" id="KW-1133">Transmembrane helix</keyword>
<dbReference type="PANTHER" id="PTHR47784:SF9">
    <property type="entry name" value="ZN(II)2CYS6 TRANSCRIPTION FACTOR (EUROFUNG)"/>
    <property type="match status" value="1"/>
</dbReference>
<dbReference type="InterPro" id="IPR036864">
    <property type="entry name" value="Zn2-C6_fun-type_DNA-bd_sf"/>
</dbReference>
<dbReference type="GO" id="GO:0001228">
    <property type="term" value="F:DNA-binding transcription activator activity, RNA polymerase II-specific"/>
    <property type="evidence" value="ECO:0007669"/>
    <property type="project" value="TreeGrafter"/>
</dbReference>
<dbReference type="InterPro" id="IPR053157">
    <property type="entry name" value="Sterol_Uptake_Regulator"/>
</dbReference>